<dbReference type="InterPro" id="IPR038293">
    <property type="entry name" value="ATPase_inh_sub_z_sf"/>
</dbReference>
<dbReference type="RefSeq" id="WP_137099895.1">
    <property type="nucleotide sequence ID" value="NZ_CP039865.1"/>
</dbReference>
<dbReference type="EMBL" id="CP039865">
    <property type="protein sequence ID" value="QCK86564.1"/>
    <property type="molecule type" value="Genomic_DNA"/>
</dbReference>
<dbReference type="Pfam" id="PF07345">
    <property type="entry name" value="ATPaseInh_sub_z"/>
    <property type="match status" value="1"/>
</dbReference>
<sequence length="184" mass="19811">MSDRSSTSFAGLERAMMRGHAATNQHVSAADHRATTLDAVSTASSRPAGTAPFPTWIAMATTPTRQPYREAEPSPIAGSLAVARASEPHMDWCLDSDTRDHVIARRNVLTGLWAGRRLGMTGAELTRYAAGMHRADYDLPGDADIVAVLMQDFAAAGMVMLEGDLRQTIAAFHRQALVETLCTD</sequence>
<dbReference type="OrthoDB" id="9810387at2"/>
<organism evidence="1 2">
    <name type="scientific">Phreatobacter aquaticus</name>
    <dbReference type="NCBI Taxonomy" id="2570229"/>
    <lineage>
        <taxon>Bacteria</taxon>
        <taxon>Pseudomonadati</taxon>
        <taxon>Pseudomonadota</taxon>
        <taxon>Alphaproteobacteria</taxon>
        <taxon>Hyphomicrobiales</taxon>
        <taxon>Phreatobacteraceae</taxon>
        <taxon>Phreatobacter</taxon>
    </lineage>
</organism>
<proteinExistence type="predicted"/>
<dbReference type="AlphaFoldDB" id="A0A4D7QMR4"/>
<keyword evidence="2" id="KW-1185">Reference proteome</keyword>
<evidence type="ECO:0000313" key="2">
    <source>
        <dbReference type="Proteomes" id="UP000298588"/>
    </source>
</evidence>
<dbReference type="KEGG" id="paqt:E8L99_12750"/>
<gene>
    <name evidence="1" type="ORF">E8L99_12750</name>
</gene>
<name>A0A4D7QMR4_9HYPH</name>
<dbReference type="Proteomes" id="UP000298588">
    <property type="component" value="Chromosome"/>
</dbReference>
<dbReference type="InterPro" id="IPR009945">
    <property type="entry name" value="ATPase_inh_sub_z"/>
</dbReference>
<accession>A0A4D7QMR4</accession>
<dbReference type="Gene3D" id="1.10.790.20">
    <property type="entry name" value="Domain of unknown function DUF1476"/>
    <property type="match status" value="1"/>
</dbReference>
<reference evidence="1 2" key="1">
    <citation type="submission" date="2019-04" db="EMBL/GenBank/DDBJ databases">
        <title>Phreatobacter aquaticus sp. nov.</title>
        <authorList>
            <person name="Choi A."/>
            <person name="Baek K."/>
        </authorList>
    </citation>
    <scope>NUCLEOTIDE SEQUENCE [LARGE SCALE GENOMIC DNA]</scope>
    <source>
        <strain evidence="1 2">NMCR1094</strain>
    </source>
</reference>
<protein>
    <submittedName>
        <fullName evidence="1">DUF1476 family protein</fullName>
    </submittedName>
</protein>
<evidence type="ECO:0000313" key="1">
    <source>
        <dbReference type="EMBL" id="QCK86564.1"/>
    </source>
</evidence>